<keyword evidence="1" id="KW-1133">Transmembrane helix</keyword>
<comment type="caution">
    <text evidence="2">The sequence shown here is derived from an EMBL/GenBank/DDBJ whole genome shotgun (WGS) entry which is preliminary data.</text>
</comment>
<reference evidence="2 3" key="1">
    <citation type="submission" date="2019-06" db="EMBL/GenBank/DDBJ databases">
        <title>Sequencing the genomes of 1000 actinobacteria strains.</title>
        <authorList>
            <person name="Klenk H.-P."/>
        </authorList>
    </citation>
    <scope>NUCLEOTIDE SEQUENCE [LARGE SCALE GENOMIC DNA]</scope>
    <source>
        <strain evidence="2 3">DSM 45511</strain>
    </source>
</reference>
<feature type="transmembrane region" description="Helical" evidence="1">
    <location>
        <begin position="145"/>
        <end position="166"/>
    </location>
</feature>
<gene>
    <name evidence="2" type="ORF">FB388_3658</name>
</gene>
<accession>A0A543FRM9</accession>
<dbReference type="AlphaFoldDB" id="A0A543FRM9"/>
<dbReference type="OrthoDB" id="9992540at2"/>
<dbReference type="Proteomes" id="UP000319818">
    <property type="component" value="Unassembled WGS sequence"/>
</dbReference>
<organism evidence="2 3">
    <name type="scientific">Pseudonocardia cypriaca</name>
    <dbReference type="NCBI Taxonomy" id="882449"/>
    <lineage>
        <taxon>Bacteria</taxon>
        <taxon>Bacillati</taxon>
        <taxon>Actinomycetota</taxon>
        <taxon>Actinomycetes</taxon>
        <taxon>Pseudonocardiales</taxon>
        <taxon>Pseudonocardiaceae</taxon>
        <taxon>Pseudonocardia</taxon>
    </lineage>
</organism>
<dbReference type="RefSeq" id="WP_142103357.1">
    <property type="nucleotide sequence ID" value="NZ_VFPH01000002.1"/>
</dbReference>
<evidence type="ECO:0000313" key="3">
    <source>
        <dbReference type="Proteomes" id="UP000319818"/>
    </source>
</evidence>
<feature type="transmembrane region" description="Helical" evidence="1">
    <location>
        <begin position="186"/>
        <end position="205"/>
    </location>
</feature>
<keyword evidence="1" id="KW-0472">Membrane</keyword>
<keyword evidence="1" id="KW-0812">Transmembrane</keyword>
<dbReference type="EMBL" id="VFPH01000002">
    <property type="protein sequence ID" value="TQM36479.1"/>
    <property type="molecule type" value="Genomic_DNA"/>
</dbReference>
<keyword evidence="3" id="KW-1185">Reference proteome</keyword>
<proteinExistence type="predicted"/>
<name>A0A543FRM9_9PSEU</name>
<protein>
    <submittedName>
        <fullName evidence="2">Uncharacterized protein</fullName>
    </submittedName>
</protein>
<evidence type="ECO:0000313" key="2">
    <source>
        <dbReference type="EMBL" id="TQM36479.1"/>
    </source>
</evidence>
<evidence type="ECO:0000256" key="1">
    <source>
        <dbReference type="SAM" id="Phobius"/>
    </source>
</evidence>
<sequence>MIDGGVIAAYLAAAAARGGRRLVDRAIDGALDRLTDSVARRLGPRPGADLARDPYDSATLAEVSRAIDGVARRDVGFARELTALRHQLDSLGGVHLVNQVQARSNVQAFGGNAAGRDYYEGDRYESTNDYDPGDELVSGQGPGRALAWVGLLVALGGFAGWMYVIFSGFGGDLSSPLDLELVDGVPLAPAAFGAFLVGGLLYGLGATMSKAARKREQERLRRAERRRR</sequence>